<name>A0A9D3MCK1_ANGAN</name>
<organism evidence="2 3">
    <name type="scientific">Anguilla anguilla</name>
    <name type="common">European freshwater eel</name>
    <name type="synonym">Muraena anguilla</name>
    <dbReference type="NCBI Taxonomy" id="7936"/>
    <lineage>
        <taxon>Eukaryota</taxon>
        <taxon>Metazoa</taxon>
        <taxon>Chordata</taxon>
        <taxon>Craniata</taxon>
        <taxon>Vertebrata</taxon>
        <taxon>Euteleostomi</taxon>
        <taxon>Actinopterygii</taxon>
        <taxon>Neopterygii</taxon>
        <taxon>Teleostei</taxon>
        <taxon>Anguilliformes</taxon>
        <taxon>Anguillidae</taxon>
        <taxon>Anguilla</taxon>
    </lineage>
</organism>
<keyword evidence="3" id="KW-1185">Reference proteome</keyword>
<comment type="caution">
    <text evidence="2">The sequence shown here is derived from an EMBL/GenBank/DDBJ whole genome shotgun (WGS) entry which is preliminary data.</text>
</comment>
<gene>
    <name evidence="2" type="ORF">ANANG_G00166640</name>
</gene>
<accession>A0A9D3MCK1</accession>
<sequence>MHAGECRADMQLHSKATALTELGIHTHCIHNTHTHTHTHTHCLHNTQSKRTRTHTQTDRPCPRGEVSAMATAEPARASSCQLSLLLRSQGQVTEQNPASAP</sequence>
<dbReference type="Proteomes" id="UP001044222">
    <property type="component" value="Chromosome 8"/>
</dbReference>
<feature type="compositionally biased region" description="Basic residues" evidence="1">
    <location>
        <begin position="37"/>
        <end position="53"/>
    </location>
</feature>
<proteinExistence type="predicted"/>
<protein>
    <submittedName>
        <fullName evidence="2">Uncharacterized protein</fullName>
    </submittedName>
</protein>
<evidence type="ECO:0000313" key="3">
    <source>
        <dbReference type="Proteomes" id="UP001044222"/>
    </source>
</evidence>
<feature type="region of interest" description="Disordered" evidence="1">
    <location>
        <begin position="37"/>
        <end position="63"/>
    </location>
</feature>
<evidence type="ECO:0000313" key="2">
    <source>
        <dbReference type="EMBL" id="KAG5844810.1"/>
    </source>
</evidence>
<dbReference type="AlphaFoldDB" id="A0A9D3MCK1"/>
<dbReference type="EMBL" id="JAFIRN010000008">
    <property type="protein sequence ID" value="KAG5844810.1"/>
    <property type="molecule type" value="Genomic_DNA"/>
</dbReference>
<reference evidence="2" key="1">
    <citation type="submission" date="2021-01" db="EMBL/GenBank/DDBJ databases">
        <title>A chromosome-scale assembly of European eel, Anguilla anguilla.</title>
        <authorList>
            <person name="Henkel C."/>
            <person name="Jong-Raadsen S.A."/>
            <person name="Dufour S."/>
            <person name="Weltzien F.-A."/>
            <person name="Palstra A.P."/>
            <person name="Pelster B."/>
            <person name="Spaink H.P."/>
            <person name="Van Den Thillart G.E."/>
            <person name="Jansen H."/>
            <person name="Zahm M."/>
            <person name="Klopp C."/>
            <person name="Cedric C."/>
            <person name="Louis A."/>
            <person name="Berthelot C."/>
            <person name="Parey E."/>
            <person name="Roest Crollius H."/>
            <person name="Montfort J."/>
            <person name="Robinson-Rechavi M."/>
            <person name="Bucao C."/>
            <person name="Bouchez O."/>
            <person name="Gislard M."/>
            <person name="Lluch J."/>
            <person name="Milhes M."/>
            <person name="Lampietro C."/>
            <person name="Lopez Roques C."/>
            <person name="Donnadieu C."/>
            <person name="Braasch I."/>
            <person name="Desvignes T."/>
            <person name="Postlethwait J."/>
            <person name="Bobe J."/>
            <person name="Guiguen Y."/>
            <person name="Dirks R."/>
        </authorList>
    </citation>
    <scope>NUCLEOTIDE SEQUENCE</scope>
    <source>
        <strain evidence="2">Tag_6206</strain>
        <tissue evidence="2">Liver</tissue>
    </source>
</reference>
<evidence type="ECO:0000256" key="1">
    <source>
        <dbReference type="SAM" id="MobiDB-lite"/>
    </source>
</evidence>